<keyword evidence="5" id="KW-1185">Reference proteome</keyword>
<protein>
    <submittedName>
        <fullName evidence="4">ABC transporter permease</fullName>
    </submittedName>
</protein>
<comment type="caution">
    <text evidence="4">The sequence shown here is derived from an EMBL/GenBank/DDBJ whole genome shotgun (WGS) entry which is preliminary data.</text>
</comment>
<dbReference type="InterPro" id="IPR028082">
    <property type="entry name" value="Peripla_BP_I"/>
</dbReference>
<dbReference type="OrthoDB" id="9177562at2"/>
<dbReference type="InterPro" id="IPR028081">
    <property type="entry name" value="Leu-bd"/>
</dbReference>
<evidence type="ECO:0000259" key="3">
    <source>
        <dbReference type="Pfam" id="PF13458"/>
    </source>
</evidence>
<evidence type="ECO:0000256" key="2">
    <source>
        <dbReference type="ARBA" id="ARBA00022729"/>
    </source>
</evidence>
<dbReference type="Pfam" id="PF13458">
    <property type="entry name" value="Peripla_BP_6"/>
    <property type="match status" value="1"/>
</dbReference>
<proteinExistence type="inferred from homology"/>
<gene>
    <name evidence="4" type="ORF">CEY11_16510</name>
</gene>
<dbReference type="PANTHER" id="PTHR30483:SF6">
    <property type="entry name" value="PERIPLASMIC BINDING PROTEIN OF ABC TRANSPORTER FOR NATURAL AMINO ACIDS"/>
    <property type="match status" value="1"/>
</dbReference>
<dbReference type="AlphaFoldDB" id="A0A225M845"/>
<evidence type="ECO:0000256" key="1">
    <source>
        <dbReference type="ARBA" id="ARBA00010062"/>
    </source>
</evidence>
<name>A0A225M845_9BURK</name>
<keyword evidence="2" id="KW-0732">Signal</keyword>
<feature type="domain" description="Leucine-binding protein" evidence="3">
    <location>
        <begin position="26"/>
        <end position="365"/>
    </location>
</feature>
<dbReference type="EMBL" id="NJIH01000009">
    <property type="protein sequence ID" value="OWT57507.1"/>
    <property type="molecule type" value="Genomic_DNA"/>
</dbReference>
<dbReference type="Proteomes" id="UP000214603">
    <property type="component" value="Unassembled WGS sequence"/>
</dbReference>
<comment type="similarity">
    <text evidence="1">Belongs to the leucine-binding protein family.</text>
</comment>
<accession>A0A225M845</accession>
<dbReference type="CDD" id="cd20014">
    <property type="entry name" value="PBP1_RPA0668_benzoate-like"/>
    <property type="match status" value="1"/>
</dbReference>
<dbReference type="RefSeq" id="WP_088604511.1">
    <property type="nucleotide sequence ID" value="NZ_NJIH01000009.1"/>
</dbReference>
<evidence type="ECO:0000313" key="5">
    <source>
        <dbReference type="Proteomes" id="UP000214603"/>
    </source>
</evidence>
<dbReference type="SUPFAM" id="SSF53822">
    <property type="entry name" value="Periplasmic binding protein-like I"/>
    <property type="match status" value="1"/>
</dbReference>
<dbReference type="PANTHER" id="PTHR30483">
    <property type="entry name" value="LEUCINE-SPECIFIC-BINDING PROTEIN"/>
    <property type="match status" value="1"/>
</dbReference>
<dbReference type="InterPro" id="IPR051010">
    <property type="entry name" value="BCAA_transport"/>
</dbReference>
<dbReference type="Gene3D" id="3.40.50.2300">
    <property type="match status" value="2"/>
</dbReference>
<organism evidence="4 5">
    <name type="scientific">Candidimonas nitroreducens</name>
    <dbReference type="NCBI Taxonomy" id="683354"/>
    <lineage>
        <taxon>Bacteria</taxon>
        <taxon>Pseudomonadati</taxon>
        <taxon>Pseudomonadota</taxon>
        <taxon>Betaproteobacteria</taxon>
        <taxon>Burkholderiales</taxon>
        <taxon>Alcaligenaceae</taxon>
        <taxon>Candidimonas</taxon>
    </lineage>
</organism>
<reference evidence="5" key="1">
    <citation type="submission" date="2017-06" db="EMBL/GenBank/DDBJ databases">
        <title>Herbaspirillum phytohormonus sp. nov., isolated from the root nodule of Robinia pseudoacacia in lead-zinc mine.</title>
        <authorList>
            <person name="Fan M."/>
            <person name="Lin Y."/>
        </authorList>
    </citation>
    <scope>NUCLEOTIDE SEQUENCE [LARGE SCALE GENOMIC DNA]</scope>
    <source>
        <strain evidence="5">SC-089</strain>
    </source>
</reference>
<sequence length="386" mass="40404">MKHVLSGAAVATALVLGTGGNATAAIKIGFMLPYSGTYAALGQAIENGFKLYVQEQGGKLAGQELEYFKVDDESNPAKGPDNANRLIKRDHVDILVGTVHSGVAVALAKAAKDSDTTLIIPNAGADVITGPLCSKNIFRSSFSNWQPGYAMGGVAAKKGYKHAVTITWNYAAGKESTDGFKESFEKGGGKVVKQLALPFPKVEFQPLLTEIAALKPDVVYTFFAGGGAVKFVKDYDASGLRKTVPLLASGFLTDGTLDAQGKAAEGLLTTLHYADGLNTPRDNAFRADYAKAYPKTAPDVYAVQGYDAAQILAAGLNAVKGDVSKKAAMRAAMSGATIDSPRGTFKLSKAGNPVQDFYLREVKDGKNLSIGIAAKGLADPARGCKL</sequence>
<evidence type="ECO:0000313" key="4">
    <source>
        <dbReference type="EMBL" id="OWT57507.1"/>
    </source>
</evidence>